<keyword evidence="3" id="KW-1185">Reference proteome</keyword>
<proteinExistence type="predicted"/>
<dbReference type="Proteomes" id="UP000738402">
    <property type="component" value="Unassembled WGS sequence"/>
</dbReference>
<gene>
    <name evidence="1" type="ORF">KL933_000228</name>
    <name evidence="2" type="ORF">KL946_000225</name>
</gene>
<dbReference type="EMBL" id="JAHLUH010000001">
    <property type="protein sequence ID" value="KAG7730433.1"/>
    <property type="molecule type" value="Genomic_DNA"/>
</dbReference>
<dbReference type="AlphaFoldDB" id="A0AAN6I351"/>
<protein>
    <submittedName>
        <fullName evidence="1">Uncharacterized protein</fullName>
    </submittedName>
</protein>
<dbReference type="Proteomes" id="UP000697297">
    <property type="component" value="Unassembled WGS sequence"/>
</dbReference>
<reference evidence="1 3" key="1">
    <citation type="journal article" date="2021" name="G3 (Bethesda)">
        <title>Genomic diversity, chromosomal rearrangements, and interspecies hybridization in the ogataea polymorpha species complex.</title>
        <authorList>
            <person name="Hanson S.J."/>
            <person name="Cinneide E.O."/>
            <person name="Salzberg L.I."/>
            <person name="Wolfe K.H."/>
            <person name="McGowan J."/>
            <person name="Fitzpatrick D.A."/>
            <person name="Matlin K."/>
        </authorList>
    </citation>
    <scope>NUCLEOTIDE SEQUENCE</scope>
    <source>
        <strain evidence="2">81-436-3</strain>
        <strain evidence="1">83-405-1</strain>
    </source>
</reference>
<accession>A0AAN6I351</accession>
<evidence type="ECO:0000313" key="2">
    <source>
        <dbReference type="EMBL" id="KAG7768942.1"/>
    </source>
</evidence>
<evidence type="ECO:0000313" key="4">
    <source>
        <dbReference type="Proteomes" id="UP000738402"/>
    </source>
</evidence>
<sequence length="164" mass="18884">MSIFKPKYHFLMRDNSLLSESNLPRSSTLHQVEDSMKAHLRFLQGNPKTLPHKFVTDDATFSFDDPSEVPIVMDPSANTFHSLSSKWQLSDMHRSSWLFYDNGNEQSDDQPDAITSFFLEGSQSEIFLENGDDLIPKDDLEYVTQLVEIFVQRSHMLSKCTKMS</sequence>
<comment type="caution">
    <text evidence="1">The sequence shown here is derived from an EMBL/GenBank/DDBJ whole genome shotgun (WGS) entry which is preliminary data.</text>
</comment>
<dbReference type="EMBL" id="JAHLUN010000001">
    <property type="protein sequence ID" value="KAG7768942.1"/>
    <property type="molecule type" value="Genomic_DNA"/>
</dbReference>
<evidence type="ECO:0000313" key="1">
    <source>
        <dbReference type="EMBL" id="KAG7730433.1"/>
    </source>
</evidence>
<name>A0AAN6I351_9ASCO</name>
<organism evidence="1 4">
    <name type="scientific">Ogataea haglerorum</name>
    <dbReference type="NCBI Taxonomy" id="1937702"/>
    <lineage>
        <taxon>Eukaryota</taxon>
        <taxon>Fungi</taxon>
        <taxon>Dikarya</taxon>
        <taxon>Ascomycota</taxon>
        <taxon>Saccharomycotina</taxon>
        <taxon>Pichiomycetes</taxon>
        <taxon>Pichiales</taxon>
        <taxon>Pichiaceae</taxon>
        <taxon>Ogataea</taxon>
    </lineage>
</organism>
<evidence type="ECO:0000313" key="3">
    <source>
        <dbReference type="Proteomes" id="UP000697297"/>
    </source>
</evidence>